<evidence type="ECO:0000256" key="4">
    <source>
        <dbReference type="ARBA" id="ARBA00022475"/>
    </source>
</evidence>
<dbReference type="NCBIfam" id="TIGR00383">
    <property type="entry name" value="corA"/>
    <property type="match status" value="1"/>
</dbReference>
<dbReference type="InterPro" id="IPR045861">
    <property type="entry name" value="CorA_cytoplasmic_dom"/>
</dbReference>
<dbReference type="Gene3D" id="1.20.58.340">
    <property type="entry name" value="Magnesium transport protein CorA, transmembrane region"/>
    <property type="match status" value="2"/>
</dbReference>
<name>A0ABP3U6K6_9CLOT</name>
<dbReference type="RefSeq" id="WP_343768554.1">
    <property type="nucleotide sequence ID" value="NZ_BAAACF010000001.1"/>
</dbReference>
<keyword evidence="7 8" id="KW-0472">Membrane</keyword>
<dbReference type="Proteomes" id="UP001500339">
    <property type="component" value="Unassembled WGS sequence"/>
</dbReference>
<protein>
    <recommendedName>
        <fullName evidence="8">Magnesium transport protein CorA</fullName>
    </recommendedName>
</protein>
<dbReference type="EMBL" id="BAAACF010000001">
    <property type="protein sequence ID" value="GAA0723254.1"/>
    <property type="molecule type" value="Genomic_DNA"/>
</dbReference>
<keyword evidence="4 8" id="KW-1003">Cell membrane</keyword>
<comment type="caution">
    <text evidence="9">The sequence shown here is derived from an EMBL/GenBank/DDBJ whole genome shotgun (WGS) entry which is preliminary data.</text>
</comment>
<dbReference type="Pfam" id="PF01544">
    <property type="entry name" value="CorA"/>
    <property type="match status" value="1"/>
</dbReference>
<dbReference type="InterPro" id="IPR045863">
    <property type="entry name" value="CorA_TM1_TM2"/>
</dbReference>
<proteinExistence type="inferred from homology"/>
<gene>
    <name evidence="8 9" type="primary">corA</name>
    <name evidence="9" type="ORF">GCM10008905_15650</name>
</gene>
<evidence type="ECO:0000313" key="9">
    <source>
        <dbReference type="EMBL" id="GAA0723254.1"/>
    </source>
</evidence>
<keyword evidence="8" id="KW-0406">Ion transport</keyword>
<evidence type="ECO:0000256" key="8">
    <source>
        <dbReference type="RuleBase" id="RU362010"/>
    </source>
</evidence>
<evidence type="ECO:0000256" key="7">
    <source>
        <dbReference type="ARBA" id="ARBA00023136"/>
    </source>
</evidence>
<dbReference type="CDD" id="cd12828">
    <property type="entry name" value="TmCorA-like_1"/>
    <property type="match status" value="1"/>
</dbReference>
<evidence type="ECO:0000313" key="10">
    <source>
        <dbReference type="Proteomes" id="UP001500339"/>
    </source>
</evidence>
<evidence type="ECO:0000256" key="5">
    <source>
        <dbReference type="ARBA" id="ARBA00022692"/>
    </source>
</evidence>
<dbReference type="Gene3D" id="3.30.460.20">
    <property type="entry name" value="CorA soluble domain-like"/>
    <property type="match status" value="1"/>
</dbReference>
<feature type="transmembrane region" description="Helical" evidence="8">
    <location>
        <begin position="294"/>
        <end position="313"/>
    </location>
</feature>
<evidence type="ECO:0000256" key="1">
    <source>
        <dbReference type="ARBA" id="ARBA00004651"/>
    </source>
</evidence>
<evidence type="ECO:0000256" key="6">
    <source>
        <dbReference type="ARBA" id="ARBA00022989"/>
    </source>
</evidence>
<accession>A0ABP3U6K6</accession>
<comment type="subcellular location">
    <subcellularLocation>
        <location evidence="1">Cell membrane</location>
        <topology evidence="1">Multi-pass membrane protein</topology>
    </subcellularLocation>
    <subcellularLocation>
        <location evidence="8">Membrane</location>
        <topology evidence="8">Multi-pass membrane protein</topology>
    </subcellularLocation>
</comment>
<evidence type="ECO:0000256" key="3">
    <source>
        <dbReference type="ARBA" id="ARBA00022448"/>
    </source>
</evidence>
<dbReference type="PANTHER" id="PTHR46494:SF1">
    <property type="entry name" value="CORA FAMILY METAL ION TRANSPORTER (EUROFUNG)"/>
    <property type="match status" value="1"/>
</dbReference>
<dbReference type="PANTHER" id="PTHR46494">
    <property type="entry name" value="CORA FAMILY METAL ION TRANSPORTER (EUROFUNG)"/>
    <property type="match status" value="1"/>
</dbReference>
<dbReference type="SUPFAM" id="SSF144083">
    <property type="entry name" value="Magnesium transport protein CorA, transmembrane region"/>
    <property type="match status" value="1"/>
</dbReference>
<organism evidence="9 10">
    <name type="scientific">Clostridium malenominatum</name>
    <dbReference type="NCBI Taxonomy" id="1539"/>
    <lineage>
        <taxon>Bacteria</taxon>
        <taxon>Bacillati</taxon>
        <taxon>Bacillota</taxon>
        <taxon>Clostridia</taxon>
        <taxon>Eubacteriales</taxon>
        <taxon>Clostridiaceae</taxon>
        <taxon>Clostridium</taxon>
    </lineage>
</organism>
<dbReference type="InterPro" id="IPR002523">
    <property type="entry name" value="MgTranspt_CorA/ZnTranspt_ZntB"/>
</dbReference>
<dbReference type="InterPro" id="IPR004488">
    <property type="entry name" value="Mg/Co-transport_prot_CorA"/>
</dbReference>
<keyword evidence="10" id="KW-1185">Reference proteome</keyword>
<keyword evidence="6 8" id="KW-1133">Transmembrane helix</keyword>
<dbReference type="SUPFAM" id="SSF143865">
    <property type="entry name" value="CorA soluble domain-like"/>
    <property type="match status" value="1"/>
</dbReference>
<keyword evidence="8" id="KW-0460">Magnesium</keyword>
<evidence type="ECO:0000256" key="2">
    <source>
        <dbReference type="ARBA" id="ARBA00009765"/>
    </source>
</evidence>
<comment type="similarity">
    <text evidence="2 8">Belongs to the CorA metal ion transporter (MIT) (TC 1.A.35) family.</text>
</comment>
<keyword evidence="3 8" id="KW-0813">Transport</keyword>
<feature type="transmembrane region" description="Helical" evidence="8">
    <location>
        <begin position="325"/>
        <end position="345"/>
    </location>
</feature>
<sequence length="351" mass="41423">MHKNLKKLKKKSYTAPGSLIHIGDEITHPVKISYIEYSNDYYKFEDSLDNIYDCFNENDTVKWINVDGLNNISMIKEIGNYFNIHPLVQEDILNTTIRPKIDDHHDYIFVVTKMLYINELGKLTVEQVSFILTSNYVVSFQEFSGDVFDPLRERIKSASNIRKFKTDYLLYSLIDGIVDSYFNILENIGDRIDSIEDELLLNPENKLLQDIYTIKREMLFLRNSIWPLREVVNNLTRMESTLINEKTIVFFRDIYDHNIQIIDTVETYRDILAGMLDTYLSSISNKTNDVMKILTIYSTIFIPLSFLAGVYGMNFNNMPELNWKYGYPSFWIISLILIIVMLRYFKRKDWI</sequence>
<keyword evidence="5 8" id="KW-0812">Transmembrane</keyword>
<comment type="function">
    <text evidence="8">Mediates influx of magnesium ions.</text>
</comment>
<reference evidence="10" key="1">
    <citation type="journal article" date="2019" name="Int. J. Syst. Evol. Microbiol.">
        <title>The Global Catalogue of Microorganisms (GCM) 10K type strain sequencing project: providing services to taxonomists for standard genome sequencing and annotation.</title>
        <authorList>
            <consortium name="The Broad Institute Genomics Platform"/>
            <consortium name="The Broad Institute Genome Sequencing Center for Infectious Disease"/>
            <person name="Wu L."/>
            <person name="Ma J."/>
        </authorList>
    </citation>
    <scope>NUCLEOTIDE SEQUENCE [LARGE SCALE GENOMIC DNA]</scope>
    <source>
        <strain evidence="10">JCM 1405</strain>
    </source>
</reference>